<dbReference type="Pfam" id="PF13279">
    <property type="entry name" value="4HBT_2"/>
    <property type="match status" value="1"/>
</dbReference>
<dbReference type="Proteomes" id="UP000324760">
    <property type="component" value="Chromosome"/>
</dbReference>
<protein>
    <recommendedName>
        <fullName evidence="3">Thioesterase</fullName>
    </recommendedName>
</protein>
<reference evidence="1 2" key="1">
    <citation type="journal article" date="2019" name="Biochem. Eng. J.">
        <title>Metabolic engineering of the marine bacteria Neptunomonas concharum for the production of acetoin and meso-2,3-butanediol from acetate.</title>
        <authorList>
            <person name="Li W."/>
            <person name="Pu N."/>
            <person name="Liu C.-X."/>
            <person name="Yuan Q.-P."/>
            <person name="Li Z.-J."/>
        </authorList>
    </citation>
    <scope>NUCLEOTIDE SEQUENCE [LARGE SCALE GENOMIC DNA]</scope>
    <source>
        <strain evidence="1 2">JCM17730</strain>
    </source>
</reference>
<dbReference type="Gene3D" id="3.10.129.10">
    <property type="entry name" value="Hotdog Thioesterase"/>
    <property type="match status" value="1"/>
</dbReference>
<gene>
    <name evidence="1" type="ORF">F0U83_08025</name>
</gene>
<organism evidence="1 2">
    <name type="scientific">Neptunomonas concharum</name>
    <dbReference type="NCBI Taxonomy" id="1031538"/>
    <lineage>
        <taxon>Bacteria</taxon>
        <taxon>Pseudomonadati</taxon>
        <taxon>Pseudomonadota</taxon>
        <taxon>Gammaproteobacteria</taxon>
        <taxon>Oceanospirillales</taxon>
        <taxon>Oceanospirillaceae</taxon>
        <taxon>Neptunomonas</taxon>
    </lineage>
</organism>
<accession>A0A5P1RBK1</accession>
<dbReference type="KEGG" id="ncu:F0U83_08025"/>
<dbReference type="OrthoDB" id="6117985at2"/>
<dbReference type="AlphaFoldDB" id="A0A5P1RBK1"/>
<proteinExistence type="predicted"/>
<dbReference type="SUPFAM" id="SSF54637">
    <property type="entry name" value="Thioesterase/thiol ester dehydrase-isomerase"/>
    <property type="match status" value="1"/>
</dbReference>
<dbReference type="EMBL" id="CP043869">
    <property type="protein sequence ID" value="QEQ96666.1"/>
    <property type="molecule type" value="Genomic_DNA"/>
</dbReference>
<name>A0A5P1RBK1_9GAMM</name>
<evidence type="ECO:0008006" key="3">
    <source>
        <dbReference type="Google" id="ProtNLM"/>
    </source>
</evidence>
<evidence type="ECO:0000313" key="1">
    <source>
        <dbReference type="EMBL" id="QEQ96666.1"/>
    </source>
</evidence>
<evidence type="ECO:0000313" key="2">
    <source>
        <dbReference type="Proteomes" id="UP000324760"/>
    </source>
</evidence>
<keyword evidence="2" id="KW-1185">Reference proteome</keyword>
<sequence>MGIYPYFVTLQVADNKKDSTMLKTHYAPVPESYCDYNGHLNEGYYLVMLSLATDTVLDAAGLDAESRNALNFSAFTVQNNLRYFKEIYKGKRLTAYSRVLSSDKKRLRIWHELRNEEGTETYAAVECLLVGVDMASRKSAVWPAKVETIIRELQASHEQYTWPMGAGNAITQPAQGASV</sequence>
<dbReference type="CDD" id="cd00586">
    <property type="entry name" value="4HBT"/>
    <property type="match status" value="1"/>
</dbReference>
<dbReference type="InterPro" id="IPR029069">
    <property type="entry name" value="HotDog_dom_sf"/>
</dbReference>